<dbReference type="PANTHER" id="PTHR48016">
    <property type="entry name" value="MAP KINASE KINASE KINASE SSK2-RELATED-RELATED"/>
    <property type="match status" value="1"/>
</dbReference>
<evidence type="ECO:0000259" key="5">
    <source>
        <dbReference type="PROSITE" id="PS50011"/>
    </source>
</evidence>
<dbReference type="SUPFAM" id="SSF56112">
    <property type="entry name" value="Protein kinase-like (PK-like)"/>
    <property type="match status" value="2"/>
</dbReference>
<evidence type="ECO:0000313" key="6">
    <source>
        <dbReference type="EMBL" id="KAK7041456.1"/>
    </source>
</evidence>
<feature type="domain" description="Protein kinase" evidence="5">
    <location>
        <begin position="92"/>
        <end position="355"/>
    </location>
</feature>
<dbReference type="AlphaFoldDB" id="A0AAW0CR32"/>
<dbReference type="SMART" id="SM00220">
    <property type="entry name" value="S_TKc"/>
    <property type="match status" value="2"/>
</dbReference>
<dbReference type="InterPro" id="IPR050538">
    <property type="entry name" value="MAP_kinase_kinase_kinase"/>
</dbReference>
<feature type="domain" description="Protein kinase" evidence="5">
    <location>
        <begin position="427"/>
        <end position="687"/>
    </location>
</feature>
<dbReference type="PROSITE" id="PS00108">
    <property type="entry name" value="PROTEIN_KINASE_ST"/>
    <property type="match status" value="1"/>
</dbReference>
<name>A0AAW0CR32_9AGAR</name>
<dbReference type="Pfam" id="PF00069">
    <property type="entry name" value="Pkinase"/>
    <property type="match status" value="1"/>
</dbReference>
<dbReference type="PRINTS" id="PR00109">
    <property type="entry name" value="TYRKINASE"/>
</dbReference>
<keyword evidence="2" id="KW-0547">Nucleotide-binding</keyword>
<dbReference type="InterPro" id="IPR001245">
    <property type="entry name" value="Ser-Thr/Tyr_kinase_cat_dom"/>
</dbReference>
<dbReference type="InterPro" id="IPR000719">
    <property type="entry name" value="Prot_kinase_dom"/>
</dbReference>
<evidence type="ECO:0000256" key="1">
    <source>
        <dbReference type="ARBA" id="ARBA00022679"/>
    </source>
</evidence>
<dbReference type="Pfam" id="PF07714">
    <property type="entry name" value="PK_Tyr_Ser-Thr"/>
    <property type="match status" value="1"/>
</dbReference>
<evidence type="ECO:0000256" key="4">
    <source>
        <dbReference type="ARBA" id="ARBA00022840"/>
    </source>
</evidence>
<evidence type="ECO:0000313" key="7">
    <source>
        <dbReference type="Proteomes" id="UP001383192"/>
    </source>
</evidence>
<reference evidence="6 7" key="1">
    <citation type="submission" date="2024-01" db="EMBL/GenBank/DDBJ databases">
        <title>A draft genome for a cacao thread blight-causing isolate of Paramarasmius palmivorus.</title>
        <authorList>
            <person name="Baruah I.K."/>
            <person name="Bukari Y."/>
            <person name="Amoako-Attah I."/>
            <person name="Meinhardt L.W."/>
            <person name="Bailey B.A."/>
            <person name="Cohen S.P."/>
        </authorList>
    </citation>
    <scope>NUCLEOTIDE SEQUENCE [LARGE SCALE GENOMIC DNA]</scope>
    <source>
        <strain evidence="6 7">GH-12</strain>
    </source>
</reference>
<dbReference type="PANTHER" id="PTHR48016:SF48">
    <property type="entry name" value="SERINE_THREONINE-PROTEIN KINASE BCK1_SLK1_SSP31"/>
    <property type="match status" value="1"/>
</dbReference>
<protein>
    <recommendedName>
        <fullName evidence="5">Protein kinase domain-containing protein</fullName>
    </recommendedName>
</protein>
<dbReference type="InterPro" id="IPR011009">
    <property type="entry name" value="Kinase-like_dom_sf"/>
</dbReference>
<dbReference type="PROSITE" id="PS50011">
    <property type="entry name" value="PROTEIN_KINASE_DOM"/>
    <property type="match status" value="2"/>
</dbReference>
<dbReference type="GO" id="GO:0005524">
    <property type="term" value="F:ATP binding"/>
    <property type="evidence" value="ECO:0007669"/>
    <property type="project" value="UniProtKB-KW"/>
</dbReference>
<sequence>MMHSSSKLSYQALNIRNVEELQEVLVSPDPVRKLLSVDAACVPAVVELLQSEIITISAPHDQYRRLRMKCLRALVKKFQTLPSSMFLRNIECLGEHPLGGGAFSDIWKGLVGQQSICLKVIRLHIEGDTLKREKIYATFCQEALLWTHLRHDNVLPFLGVNTELFLSRLCLISPWMANGDIISFLRRNPHHDRLRSICEISAGLEYLHSVEVVHGDIKGVNILVDDTFQCRLADFGLAAATSDTQITTSNSGTIKGSLRWMAPEVFMGVQSGTERNKYPRDVYSYACTVYEIMTEQPPFHGLLEAALIYHLMVLKARPERPVDGWCPDNVWNLVERSWAEDPQQRPRSDQVHTYLKELLRIRDSGDISKPELVLEQAPRSIDDTRRDVEELKMPIETDGSAILSESPYITSEGAHSPLLMPSVPLKWTLGKLLHEDRSGRTYRATTIDGQLITVTEAEIPGMDASYDQQSAIKMLRNQDKLLRRLNHPNIVHCFGLKETPLTLSLALEYLPTTIAGHLERHGKLDDENVKHFTAQIVAGLEYLHSEGILHRNLKGRSILVDDDGSCKIADFGISKRIVDSLGTRTPPPGPVFWTAPEVAYNRGVGYDYKADIWSLGCIVLEMLSGTRPWAQHEDFDVTLKLLRERDTPPIPSDVVLSELADAFIKWCFAIDPQARPTAEMLREHHYLTLPAGWSYQGPNVNLALTYELALHGISNLEIHIASFEMCRGSTFTGNATGNKDMSQIFFYLYKGVTNMHAFYDLGTDAMLHPPGSSGATRAIENLDMLIASLKGQSMSNLSRIVKKSIGHLSPNVAVVDILFRPRWMLANSWDTNSPSCLTRSVLRRISLGWVM</sequence>
<organism evidence="6 7">
    <name type="scientific">Paramarasmius palmivorus</name>
    <dbReference type="NCBI Taxonomy" id="297713"/>
    <lineage>
        <taxon>Eukaryota</taxon>
        <taxon>Fungi</taxon>
        <taxon>Dikarya</taxon>
        <taxon>Basidiomycota</taxon>
        <taxon>Agaricomycotina</taxon>
        <taxon>Agaricomycetes</taxon>
        <taxon>Agaricomycetidae</taxon>
        <taxon>Agaricales</taxon>
        <taxon>Marasmiineae</taxon>
        <taxon>Marasmiaceae</taxon>
        <taxon>Paramarasmius</taxon>
    </lineage>
</organism>
<dbReference type="InterPro" id="IPR008271">
    <property type="entry name" value="Ser/Thr_kinase_AS"/>
</dbReference>
<dbReference type="Gene3D" id="1.10.510.10">
    <property type="entry name" value="Transferase(Phosphotransferase) domain 1"/>
    <property type="match status" value="2"/>
</dbReference>
<keyword evidence="4" id="KW-0067">ATP-binding</keyword>
<gene>
    <name evidence="6" type="ORF">VNI00_009322</name>
</gene>
<dbReference type="Proteomes" id="UP001383192">
    <property type="component" value="Unassembled WGS sequence"/>
</dbReference>
<dbReference type="EMBL" id="JAYKXP010000034">
    <property type="protein sequence ID" value="KAK7041456.1"/>
    <property type="molecule type" value="Genomic_DNA"/>
</dbReference>
<dbReference type="GO" id="GO:0004672">
    <property type="term" value="F:protein kinase activity"/>
    <property type="evidence" value="ECO:0007669"/>
    <property type="project" value="InterPro"/>
</dbReference>
<keyword evidence="3" id="KW-0418">Kinase</keyword>
<keyword evidence="1" id="KW-0808">Transferase</keyword>
<evidence type="ECO:0000256" key="3">
    <source>
        <dbReference type="ARBA" id="ARBA00022777"/>
    </source>
</evidence>
<comment type="caution">
    <text evidence="6">The sequence shown here is derived from an EMBL/GenBank/DDBJ whole genome shotgun (WGS) entry which is preliminary data.</text>
</comment>
<evidence type="ECO:0000256" key="2">
    <source>
        <dbReference type="ARBA" id="ARBA00022741"/>
    </source>
</evidence>
<proteinExistence type="predicted"/>
<dbReference type="GO" id="GO:0000165">
    <property type="term" value="P:MAPK cascade"/>
    <property type="evidence" value="ECO:0007669"/>
    <property type="project" value="UniProtKB-ARBA"/>
</dbReference>
<keyword evidence="7" id="KW-1185">Reference proteome</keyword>
<accession>A0AAW0CR32</accession>